<dbReference type="EC" id="3.5.2.9" evidence="1"/>
<dbReference type="InterPro" id="IPR011330">
    <property type="entry name" value="Glyco_hydro/deAcase_b/a-brl"/>
</dbReference>
<dbReference type="Gene3D" id="3.20.20.370">
    <property type="entry name" value="Glycoside hydrolase/deacetylase"/>
    <property type="match status" value="1"/>
</dbReference>
<dbReference type="GO" id="GO:0017168">
    <property type="term" value="F:5-oxoprolinase (ATP-hydrolyzing) activity"/>
    <property type="evidence" value="ECO:0007669"/>
    <property type="project" value="UniProtKB-EC"/>
</dbReference>
<dbReference type="PANTHER" id="PTHR30292">
    <property type="entry name" value="UNCHARACTERIZED PROTEIN YBGL-RELATED"/>
    <property type="match status" value="1"/>
</dbReference>
<accession>A0A831VWS8</accession>
<dbReference type="EMBL" id="DRGL01000064">
    <property type="protein sequence ID" value="HEA22729.1"/>
    <property type="molecule type" value="Genomic_DNA"/>
</dbReference>
<dbReference type="NCBIfam" id="NF003814">
    <property type="entry name" value="PRK05406.1-3"/>
    <property type="match status" value="1"/>
</dbReference>
<proteinExistence type="predicted"/>
<gene>
    <name evidence="1" type="primary">pxpA</name>
    <name evidence="1" type="ORF">ENH87_17690</name>
</gene>
<dbReference type="PANTHER" id="PTHR30292:SF0">
    <property type="entry name" value="5-OXOPROLINASE SUBUNIT A"/>
    <property type="match status" value="1"/>
</dbReference>
<dbReference type="InterPro" id="IPR005501">
    <property type="entry name" value="LamB/YcsF/PxpA-like"/>
</dbReference>
<sequence length="246" mass="26951">MVKYIDLNCDVGEGVGNEKYLFPYISSCNIACGGHAGDSSSMQQIAGLAKKYNVKVGAHPSYPDKENFGRASMDITSDALIESIQDQIASLASILEEQNIPLHHIKAHGALYNEIAAEVALAACFLEAIGAYKDTVSLYVPPVSEIEKIAVGRGFSIRYEVFGDRNYNDDLSLVSRKHPDALIQSPEAVLQHIVQMAKTQKVKTLTAKSVKILAETFCIHSDTPSAIEIVMYLSRQLPNHNIQIEK</sequence>
<dbReference type="Pfam" id="PF03746">
    <property type="entry name" value="LamB_YcsF"/>
    <property type="match status" value="1"/>
</dbReference>
<dbReference type="AlphaFoldDB" id="A0A831VWS8"/>
<protein>
    <submittedName>
        <fullName evidence="1">5-oxoprolinase subunit PxpA</fullName>
        <ecNumber evidence="1">3.5.2.9</ecNumber>
    </submittedName>
</protein>
<dbReference type="NCBIfam" id="NF003816">
    <property type="entry name" value="PRK05406.1-5"/>
    <property type="match status" value="1"/>
</dbReference>
<evidence type="ECO:0000313" key="1">
    <source>
        <dbReference type="EMBL" id="HEA22729.1"/>
    </source>
</evidence>
<keyword evidence="1" id="KW-0378">Hydrolase</keyword>
<dbReference type="SUPFAM" id="SSF88713">
    <property type="entry name" value="Glycoside hydrolase/deacetylase"/>
    <property type="match status" value="1"/>
</dbReference>
<dbReference type="GO" id="GO:0005975">
    <property type="term" value="P:carbohydrate metabolic process"/>
    <property type="evidence" value="ECO:0007669"/>
    <property type="project" value="InterPro"/>
</dbReference>
<dbReference type="Proteomes" id="UP000886191">
    <property type="component" value="Unassembled WGS sequence"/>
</dbReference>
<organism evidence="1">
    <name type="scientific">Pricia antarctica</name>
    <dbReference type="NCBI Taxonomy" id="641691"/>
    <lineage>
        <taxon>Bacteria</taxon>
        <taxon>Pseudomonadati</taxon>
        <taxon>Bacteroidota</taxon>
        <taxon>Flavobacteriia</taxon>
        <taxon>Flavobacteriales</taxon>
        <taxon>Flavobacteriaceae</taxon>
        <taxon>Pricia</taxon>
    </lineage>
</organism>
<name>A0A831VWS8_9FLAO</name>
<comment type="caution">
    <text evidence="1">The sequence shown here is derived from an EMBL/GenBank/DDBJ whole genome shotgun (WGS) entry which is preliminary data.</text>
</comment>
<dbReference type="CDD" id="cd10801">
    <property type="entry name" value="LamB_YcsF_like_1"/>
    <property type="match status" value="1"/>
</dbReference>
<reference evidence="1" key="1">
    <citation type="journal article" date="2020" name="mSystems">
        <title>Genome- and Community-Level Interaction Insights into Carbon Utilization and Element Cycling Functions of Hydrothermarchaeota in Hydrothermal Sediment.</title>
        <authorList>
            <person name="Zhou Z."/>
            <person name="Liu Y."/>
            <person name="Xu W."/>
            <person name="Pan J."/>
            <person name="Luo Z.H."/>
            <person name="Li M."/>
        </authorList>
    </citation>
    <scope>NUCLEOTIDE SEQUENCE [LARGE SCALE GENOMIC DNA]</scope>
    <source>
        <strain evidence="1">HyVt-345</strain>
    </source>
</reference>